<dbReference type="OrthoDB" id="3982782at2"/>
<accession>A0A5S9NQ52</accession>
<evidence type="ECO:0008006" key="4">
    <source>
        <dbReference type="Google" id="ProtNLM"/>
    </source>
</evidence>
<feature type="signal peptide" evidence="1">
    <location>
        <begin position="1"/>
        <end position="26"/>
    </location>
</feature>
<proteinExistence type="predicted"/>
<feature type="chain" id="PRO_5024940281" description="Amidohydrolase-related domain-containing protein" evidence="1">
    <location>
        <begin position="27"/>
        <end position="357"/>
    </location>
</feature>
<dbReference type="EMBL" id="CACSIO010000002">
    <property type="protein sequence ID" value="CAA0092558.1"/>
    <property type="molecule type" value="Genomic_DNA"/>
</dbReference>
<dbReference type="InterPro" id="IPR032466">
    <property type="entry name" value="Metal_Hydrolase"/>
</dbReference>
<dbReference type="SUPFAM" id="SSF51556">
    <property type="entry name" value="Metallo-dependent hydrolases"/>
    <property type="match status" value="1"/>
</dbReference>
<dbReference type="AlphaFoldDB" id="A0A5S9NQ52"/>
<evidence type="ECO:0000313" key="3">
    <source>
        <dbReference type="Proteomes" id="UP000441399"/>
    </source>
</evidence>
<sequence length="357" mass="40263">MYISKQRLCGLLITLLLAACSNSSSDRESSQQCFNRDTRPSTAIVDSHYHMRPFGGDAIPYQDQLDNLKRAGIQYVNIYGIGQRLDAASGCTYYRDCPGVPAIPSVEDDLANAEDLTTNGADGIHVTLAMTFPDLAKPEDIVSTIRWLDEKYPNAFTWMGELNLVKEALFDNSHAATPEAAIRQWQEFMTILRDRNMPLSLHSDLGSVDNPTKYAHLMELALELYPNNIIVWHHMGISEELLPIDSSFHIGIIEGFLNKYPNLYLDISWRIIADSLYREPTSREAYVQFFNTHSARILPGTDFVAAVTKTYDDYQDEVAVTGSINRYLNDEAFRNIVLGQSYFDLIGLNRTAPDICQ</sequence>
<keyword evidence="3" id="KW-1185">Reference proteome</keyword>
<evidence type="ECO:0000256" key="1">
    <source>
        <dbReference type="SAM" id="SignalP"/>
    </source>
</evidence>
<dbReference type="Proteomes" id="UP000441399">
    <property type="component" value="Unassembled WGS sequence"/>
</dbReference>
<dbReference type="PROSITE" id="PS51257">
    <property type="entry name" value="PROKAR_LIPOPROTEIN"/>
    <property type="match status" value="1"/>
</dbReference>
<reference evidence="2 3" key="1">
    <citation type="submission" date="2019-11" db="EMBL/GenBank/DDBJ databases">
        <authorList>
            <person name="Holert J."/>
        </authorList>
    </citation>
    <scope>NUCLEOTIDE SEQUENCE [LARGE SCALE GENOMIC DNA]</scope>
    <source>
        <strain evidence="2">SB11_3</strain>
    </source>
</reference>
<dbReference type="Gene3D" id="3.20.20.140">
    <property type="entry name" value="Metal-dependent hydrolases"/>
    <property type="match status" value="1"/>
</dbReference>
<protein>
    <recommendedName>
        <fullName evidence="4">Amidohydrolase-related domain-containing protein</fullName>
    </recommendedName>
</protein>
<gene>
    <name evidence="2" type="ORF">OPDIPICF_03831</name>
</gene>
<keyword evidence="1" id="KW-0732">Signal</keyword>
<name>A0A5S9NQ52_9GAMM</name>
<evidence type="ECO:0000313" key="2">
    <source>
        <dbReference type="EMBL" id="CAA0092558.1"/>
    </source>
</evidence>
<organism evidence="2 3">
    <name type="scientific">BD1-7 clade bacterium</name>
    <dbReference type="NCBI Taxonomy" id="2029982"/>
    <lineage>
        <taxon>Bacteria</taxon>
        <taxon>Pseudomonadati</taxon>
        <taxon>Pseudomonadota</taxon>
        <taxon>Gammaproteobacteria</taxon>
        <taxon>Cellvibrionales</taxon>
        <taxon>Spongiibacteraceae</taxon>
        <taxon>BD1-7 clade</taxon>
    </lineage>
</organism>